<dbReference type="AlphaFoldDB" id="A0A6S6T609"/>
<organism evidence="3">
    <name type="scientific">uncultured Aureispira sp</name>
    <dbReference type="NCBI Taxonomy" id="1331704"/>
    <lineage>
        <taxon>Bacteria</taxon>
        <taxon>Pseudomonadati</taxon>
        <taxon>Bacteroidota</taxon>
        <taxon>Saprospiria</taxon>
        <taxon>Saprospirales</taxon>
        <taxon>Saprospiraceae</taxon>
        <taxon>Aureispira</taxon>
        <taxon>environmental samples</taxon>
    </lineage>
</organism>
<keyword evidence="1" id="KW-0812">Transmembrane</keyword>
<dbReference type="PROSITE" id="PS51746">
    <property type="entry name" value="PPM_2"/>
    <property type="match status" value="1"/>
</dbReference>
<evidence type="ECO:0000259" key="2">
    <source>
        <dbReference type="PROSITE" id="PS51746"/>
    </source>
</evidence>
<proteinExistence type="predicted"/>
<dbReference type="EMBL" id="CACVAQ010000215">
    <property type="protein sequence ID" value="CAA6814274.1"/>
    <property type="molecule type" value="Genomic_DNA"/>
</dbReference>
<keyword evidence="1" id="KW-0472">Membrane</keyword>
<dbReference type="CDD" id="cd00143">
    <property type="entry name" value="PP2Cc"/>
    <property type="match status" value="1"/>
</dbReference>
<dbReference type="SMART" id="SM00332">
    <property type="entry name" value="PP2Cc"/>
    <property type="match status" value="1"/>
</dbReference>
<dbReference type="SMART" id="SM00331">
    <property type="entry name" value="PP2C_SIG"/>
    <property type="match status" value="1"/>
</dbReference>
<keyword evidence="1" id="KW-1133">Transmembrane helix</keyword>
<protein>
    <submittedName>
        <fullName evidence="3">Protein serine/threonine phosphatase PrpC, regulation of stationary phase</fullName>
    </submittedName>
</protein>
<evidence type="ECO:0000313" key="3">
    <source>
        <dbReference type="EMBL" id="CAA6814274.1"/>
    </source>
</evidence>
<gene>
    <name evidence="3" type="ORF">HELGO_WM41065</name>
</gene>
<sequence length="281" mass="31207">MKPLIATPAAICQIGNRSINEDRIYPELGQGRSTDALFIVCDGIGGAQKGELASKLACQGFVDFFKEKNISISTTALLNEAVLLVEKTFEEYIKKDARAKGMGTTLTLVHFHEQGATLSHCGDSRIYHVRKGEILFQTEDHSLVNEMVQHKILSKEEAVDHPKKNVITRAIQANAKKARLDTHFITDIKAGDYFFMCTDGILEQVTSALLAKILNGKISPQDGINVISNYCEGKTRDNYSAYLIQVEEQVLEKKNLKRTNIALIVLVVLLLSLLATKLWSE</sequence>
<accession>A0A6S6T609</accession>
<dbReference type="SUPFAM" id="SSF81606">
    <property type="entry name" value="PP2C-like"/>
    <property type="match status" value="1"/>
</dbReference>
<feature type="domain" description="PPM-type phosphatase" evidence="2">
    <location>
        <begin position="4"/>
        <end position="246"/>
    </location>
</feature>
<dbReference type="Gene3D" id="3.60.40.10">
    <property type="entry name" value="PPM-type phosphatase domain"/>
    <property type="match status" value="1"/>
</dbReference>
<feature type="transmembrane region" description="Helical" evidence="1">
    <location>
        <begin position="261"/>
        <end position="279"/>
    </location>
</feature>
<dbReference type="InterPro" id="IPR036457">
    <property type="entry name" value="PPM-type-like_dom_sf"/>
</dbReference>
<reference evidence="3" key="1">
    <citation type="submission" date="2020-01" db="EMBL/GenBank/DDBJ databases">
        <authorList>
            <person name="Meier V. D."/>
            <person name="Meier V D."/>
        </authorList>
    </citation>
    <scope>NUCLEOTIDE SEQUENCE</scope>
    <source>
        <strain evidence="3">HLG_WM_MAG_10</strain>
    </source>
</reference>
<dbReference type="InterPro" id="IPR001932">
    <property type="entry name" value="PPM-type_phosphatase-like_dom"/>
</dbReference>
<evidence type="ECO:0000256" key="1">
    <source>
        <dbReference type="SAM" id="Phobius"/>
    </source>
</evidence>
<name>A0A6S6T609_9BACT</name>
<dbReference type="Pfam" id="PF13672">
    <property type="entry name" value="PP2C_2"/>
    <property type="match status" value="1"/>
</dbReference>